<dbReference type="GO" id="GO:0005576">
    <property type="term" value="C:extracellular region"/>
    <property type="evidence" value="ECO:0007669"/>
    <property type="project" value="UniProtKB-SubCell"/>
</dbReference>
<keyword evidence="6" id="KW-1015">Disulfide bond</keyword>
<keyword evidence="3" id="KW-0964">Secreted</keyword>
<dbReference type="GO" id="GO:0019722">
    <property type="term" value="P:calcium-mediated signaling"/>
    <property type="evidence" value="ECO:0007669"/>
    <property type="project" value="TreeGrafter"/>
</dbReference>
<evidence type="ECO:0000313" key="7">
    <source>
        <dbReference type="EMBL" id="RZB83503.1"/>
    </source>
</evidence>
<keyword evidence="5" id="KW-0732">Signal</keyword>
<evidence type="ECO:0000256" key="2">
    <source>
        <dbReference type="ARBA" id="ARBA00009178"/>
    </source>
</evidence>
<dbReference type="Pfam" id="PF05498">
    <property type="entry name" value="RALF"/>
    <property type="match status" value="1"/>
</dbReference>
<dbReference type="EMBL" id="QZWG01000011">
    <property type="protein sequence ID" value="RZB83503.1"/>
    <property type="molecule type" value="Genomic_DNA"/>
</dbReference>
<dbReference type="GO" id="GO:0040008">
    <property type="term" value="P:regulation of growth"/>
    <property type="evidence" value="ECO:0007669"/>
    <property type="project" value="UniProtKB-ARBA"/>
</dbReference>
<comment type="subcellular location">
    <subcellularLocation>
        <location evidence="1">Secreted</location>
    </subcellularLocation>
</comment>
<name>A0A445IBS5_GLYSO</name>
<dbReference type="PANTHER" id="PTHR33136:SF89">
    <property type="entry name" value="PROTEIN RALF-LIKE 19"/>
    <property type="match status" value="1"/>
</dbReference>
<dbReference type="GO" id="GO:0005179">
    <property type="term" value="F:hormone activity"/>
    <property type="evidence" value="ECO:0007669"/>
    <property type="project" value="UniProtKB-KW"/>
</dbReference>
<gene>
    <name evidence="7" type="ORF">D0Y65_032163</name>
</gene>
<organism evidence="7 8">
    <name type="scientific">Glycine soja</name>
    <name type="common">Wild soybean</name>
    <dbReference type="NCBI Taxonomy" id="3848"/>
    <lineage>
        <taxon>Eukaryota</taxon>
        <taxon>Viridiplantae</taxon>
        <taxon>Streptophyta</taxon>
        <taxon>Embryophyta</taxon>
        <taxon>Tracheophyta</taxon>
        <taxon>Spermatophyta</taxon>
        <taxon>Magnoliopsida</taxon>
        <taxon>eudicotyledons</taxon>
        <taxon>Gunneridae</taxon>
        <taxon>Pentapetalae</taxon>
        <taxon>rosids</taxon>
        <taxon>fabids</taxon>
        <taxon>Fabales</taxon>
        <taxon>Fabaceae</taxon>
        <taxon>Papilionoideae</taxon>
        <taxon>50 kb inversion clade</taxon>
        <taxon>NPAAA clade</taxon>
        <taxon>indigoferoid/millettioid clade</taxon>
        <taxon>Phaseoleae</taxon>
        <taxon>Glycine</taxon>
        <taxon>Glycine subgen. Soja</taxon>
    </lineage>
</organism>
<evidence type="ECO:0000256" key="3">
    <source>
        <dbReference type="ARBA" id="ARBA00022525"/>
    </source>
</evidence>
<evidence type="ECO:0000256" key="6">
    <source>
        <dbReference type="ARBA" id="ARBA00023157"/>
    </source>
</evidence>
<evidence type="ECO:0000256" key="5">
    <source>
        <dbReference type="ARBA" id="ARBA00022729"/>
    </source>
</evidence>
<keyword evidence="4" id="KW-0372">Hormone</keyword>
<dbReference type="GO" id="GO:0009506">
    <property type="term" value="C:plasmodesma"/>
    <property type="evidence" value="ECO:0007669"/>
    <property type="project" value="TreeGrafter"/>
</dbReference>
<sequence length="67" mass="7517">MAHLTIGLLGECSHEESSINRRNLARRGRYISNDALKKNNAPCKRRGQANPYSRGCSIVTHCARFTD</sequence>
<dbReference type="AlphaFoldDB" id="A0A445IBS5"/>
<dbReference type="InterPro" id="IPR008801">
    <property type="entry name" value="RALF"/>
</dbReference>
<protein>
    <submittedName>
        <fullName evidence="7">Protein RALF-like 4</fullName>
    </submittedName>
</protein>
<reference evidence="7 8" key="1">
    <citation type="submission" date="2018-09" db="EMBL/GenBank/DDBJ databases">
        <title>A high-quality reference genome of wild soybean provides a powerful tool to mine soybean genomes.</title>
        <authorList>
            <person name="Xie M."/>
            <person name="Chung C.Y.L."/>
            <person name="Li M.-W."/>
            <person name="Wong F.-L."/>
            <person name="Chan T.-F."/>
            <person name="Lam H.-M."/>
        </authorList>
    </citation>
    <scope>NUCLEOTIDE SEQUENCE [LARGE SCALE GENOMIC DNA]</scope>
    <source>
        <strain evidence="8">cv. W05</strain>
        <tissue evidence="7">Hypocotyl of etiolated seedlings</tissue>
    </source>
</reference>
<comment type="caution">
    <text evidence="7">The sequence shown here is derived from an EMBL/GenBank/DDBJ whole genome shotgun (WGS) entry which is preliminary data.</text>
</comment>
<dbReference type="Proteomes" id="UP000289340">
    <property type="component" value="Chromosome 11"/>
</dbReference>
<proteinExistence type="inferred from homology"/>
<evidence type="ECO:0000313" key="8">
    <source>
        <dbReference type="Proteomes" id="UP000289340"/>
    </source>
</evidence>
<evidence type="ECO:0000256" key="4">
    <source>
        <dbReference type="ARBA" id="ARBA00022702"/>
    </source>
</evidence>
<dbReference type="PANTHER" id="PTHR33136">
    <property type="entry name" value="RAPID ALKALINIZATION FACTOR-LIKE"/>
    <property type="match status" value="1"/>
</dbReference>
<keyword evidence="8" id="KW-1185">Reference proteome</keyword>
<comment type="similarity">
    <text evidence="2">Belongs to the plant rapid alkalinization factor (RALF) family.</text>
</comment>
<accession>A0A445IBS5</accession>
<evidence type="ECO:0000256" key="1">
    <source>
        <dbReference type="ARBA" id="ARBA00004613"/>
    </source>
</evidence>